<feature type="transmembrane region" description="Helical" evidence="1">
    <location>
        <begin position="126"/>
        <end position="149"/>
    </location>
</feature>
<dbReference type="Proteomes" id="UP000297871">
    <property type="component" value="Unassembled WGS sequence"/>
</dbReference>
<dbReference type="RefSeq" id="WP_135616704.1">
    <property type="nucleotide sequence ID" value="NZ_JBNURZ010000004.1"/>
</dbReference>
<gene>
    <name evidence="2" type="ORF">EHQ52_18180</name>
</gene>
<evidence type="ECO:0000313" key="2">
    <source>
        <dbReference type="EMBL" id="TGL28201.1"/>
    </source>
</evidence>
<reference evidence="2" key="1">
    <citation type="journal article" date="2019" name="PLoS Negl. Trop. Dis.">
        <title>Revisiting the worldwide diversity of Leptospira species in the environment.</title>
        <authorList>
            <person name="Vincent A.T."/>
            <person name="Schiettekatte O."/>
            <person name="Bourhy P."/>
            <person name="Veyrier F.J."/>
            <person name="Picardeau M."/>
        </authorList>
    </citation>
    <scope>NUCLEOTIDE SEQUENCE [LARGE SCALE GENOMIC DNA]</scope>
    <source>
        <strain evidence="2">201800265</strain>
    </source>
</reference>
<proteinExistence type="predicted"/>
<feature type="transmembrane region" description="Helical" evidence="1">
    <location>
        <begin position="44"/>
        <end position="62"/>
    </location>
</feature>
<keyword evidence="1" id="KW-0812">Transmembrane</keyword>
<keyword evidence="1" id="KW-1133">Transmembrane helix</keyword>
<feature type="transmembrane region" description="Helical" evidence="1">
    <location>
        <begin position="205"/>
        <end position="229"/>
    </location>
</feature>
<dbReference type="OrthoDB" id="326759at2"/>
<protein>
    <submittedName>
        <fullName evidence="2">Uncharacterized protein</fullName>
    </submittedName>
</protein>
<feature type="transmembrane region" description="Helical" evidence="1">
    <location>
        <begin position="170"/>
        <end position="193"/>
    </location>
</feature>
<dbReference type="EMBL" id="RQFY01000012">
    <property type="protein sequence ID" value="TGL28201.1"/>
    <property type="molecule type" value="Genomic_DNA"/>
</dbReference>
<organism evidence="2 3">
    <name type="scientific">Leptospira koniambonensis</name>
    <dbReference type="NCBI Taxonomy" id="2484950"/>
    <lineage>
        <taxon>Bacteria</taxon>
        <taxon>Pseudomonadati</taxon>
        <taxon>Spirochaetota</taxon>
        <taxon>Spirochaetia</taxon>
        <taxon>Leptospirales</taxon>
        <taxon>Leptospiraceae</taxon>
        <taxon>Leptospira</taxon>
    </lineage>
</organism>
<evidence type="ECO:0000256" key="1">
    <source>
        <dbReference type="SAM" id="Phobius"/>
    </source>
</evidence>
<dbReference type="AlphaFoldDB" id="A0A4R9J1J0"/>
<name>A0A4R9J1J0_9LEPT</name>
<keyword evidence="1" id="KW-0472">Membrane</keyword>
<feature type="transmembrane region" description="Helical" evidence="1">
    <location>
        <begin position="74"/>
        <end position="96"/>
    </location>
</feature>
<evidence type="ECO:0000313" key="3">
    <source>
        <dbReference type="Proteomes" id="UP000297871"/>
    </source>
</evidence>
<comment type="caution">
    <text evidence="2">The sequence shown here is derived from an EMBL/GenBank/DDBJ whole genome shotgun (WGS) entry which is preliminary data.</text>
</comment>
<keyword evidence="3" id="KW-1185">Reference proteome</keyword>
<accession>A0A4R9J1J0</accession>
<sequence>MFKEYLQYIFSRGQIRFIVLVRSILILFSATLAMQAGGAVTLDLLLVILGIIGTYAANGFVIRSKMDPEKPVKFSKYFIFLLPLALFLILYLLIFLQVTGSFLGTQLEEFAKKKSIDQSVPYPVEFIQFFLISTFVSGLIMHLLLPVIFSKLSLIQGLKELPNSIKRSDYIMAAWTPLVIMFAPVLLASLISSSEEMTDSVFGKILQVVIFFFMLTSDIFLQYPTYYLIRTEKKTADSPEN</sequence>
<feature type="transmembrane region" description="Helical" evidence="1">
    <location>
        <begin position="20"/>
        <end position="38"/>
    </location>
</feature>